<keyword evidence="1" id="KW-1133">Transmembrane helix</keyword>
<accession>A0A8D8TJV9</accession>
<proteinExistence type="predicted"/>
<evidence type="ECO:0000256" key="1">
    <source>
        <dbReference type="SAM" id="Phobius"/>
    </source>
</evidence>
<evidence type="ECO:0000313" key="2">
    <source>
        <dbReference type="EMBL" id="CAG6686711.1"/>
    </source>
</evidence>
<keyword evidence="1" id="KW-0812">Transmembrane</keyword>
<dbReference type="EMBL" id="HBUF01278029">
    <property type="protein sequence ID" value="CAG6686711.1"/>
    <property type="molecule type" value="Transcribed_RNA"/>
</dbReference>
<name>A0A8D8TJV9_9HEMI</name>
<feature type="transmembrane region" description="Helical" evidence="1">
    <location>
        <begin position="75"/>
        <end position="96"/>
    </location>
</feature>
<organism evidence="2">
    <name type="scientific">Cacopsylla melanoneura</name>
    <dbReference type="NCBI Taxonomy" id="428564"/>
    <lineage>
        <taxon>Eukaryota</taxon>
        <taxon>Metazoa</taxon>
        <taxon>Ecdysozoa</taxon>
        <taxon>Arthropoda</taxon>
        <taxon>Hexapoda</taxon>
        <taxon>Insecta</taxon>
        <taxon>Pterygota</taxon>
        <taxon>Neoptera</taxon>
        <taxon>Paraneoptera</taxon>
        <taxon>Hemiptera</taxon>
        <taxon>Sternorrhyncha</taxon>
        <taxon>Psylloidea</taxon>
        <taxon>Psyllidae</taxon>
        <taxon>Psyllinae</taxon>
        <taxon>Cacopsylla</taxon>
    </lineage>
</organism>
<protein>
    <submittedName>
        <fullName evidence="2">Uncharacterized protein</fullName>
    </submittedName>
</protein>
<reference evidence="2" key="1">
    <citation type="submission" date="2021-05" db="EMBL/GenBank/DDBJ databases">
        <authorList>
            <person name="Alioto T."/>
            <person name="Alioto T."/>
            <person name="Gomez Garrido J."/>
        </authorList>
    </citation>
    <scope>NUCLEOTIDE SEQUENCE</scope>
</reference>
<sequence>MSYMHMYNCTHLGTTLYLQCTTCIIMNNRYVHTWGPPCTTCNYYHELCIHLGTTLYNVYYHELCTHLGPPCTTCIIMSFMHIFIIMYTLGTTLYNVHYHELCIHLRYSRVK</sequence>
<dbReference type="AlphaFoldDB" id="A0A8D8TJV9"/>
<keyword evidence="1" id="KW-0472">Membrane</keyword>